<dbReference type="RefSeq" id="WP_123772075.1">
    <property type="nucleotide sequence ID" value="NZ_CP028878.1"/>
</dbReference>
<sequence length="204" mass="24155">MWYIKKYLIFILLLNLINCNLSNKNKNSEQEDAIISILDSNQKQAFIFFKDLVKNKQYSKDFDQAIKEPLESLKALIEKLKKENKQDIELQNKLDQGFNCDYDDSKMEKLFVQLGNDNVKKFLQQLHLVLKAINDGTHISFTSANLTQTPKTLSEKQEIVLDVTKRNLYIQFYFYSNDIFREGYTPAEYFFNEVMKYHLAIDNY</sequence>
<accession>A0ABM7ARI0</accession>
<protein>
    <submittedName>
        <fullName evidence="1">Uncharacterized protein</fullName>
    </submittedName>
</protein>
<geneLocation type="plasmid" evidence="1 2">
    <name>lp28-7</name>
</geneLocation>
<dbReference type="Proteomes" id="UP000274630">
    <property type="component" value="Plasmid lp28-7"/>
</dbReference>
<evidence type="ECO:0000313" key="2">
    <source>
        <dbReference type="Proteomes" id="UP000274630"/>
    </source>
</evidence>
<dbReference type="EMBL" id="CP028878">
    <property type="protein sequence ID" value="AZA27330.1"/>
    <property type="molecule type" value="Genomic_DNA"/>
</dbReference>
<keyword evidence="1" id="KW-0614">Plasmid</keyword>
<keyword evidence="2" id="KW-1185">Reference proteome</keyword>
<reference evidence="2" key="1">
    <citation type="submission" date="2018-04" db="EMBL/GenBank/DDBJ databases">
        <title>Whole Genome Assembly of Borrelia bavariensis PBi.</title>
        <authorList>
            <person name="Margos G."/>
        </authorList>
    </citation>
    <scope>NUCLEOTIDE SEQUENCE [LARGE SCALE GENOMIC DNA]</scope>
    <source>
        <strain evidence="2">PBi</strain>
        <plasmid evidence="2">lp28-7</plasmid>
    </source>
</reference>
<name>A0ABM7ARI0_BORGP</name>
<organism evidence="1 2">
    <name type="scientific">Borrelia garinii subsp. bavariensis (strain ATCC BAA-2496 / DSM 23469 / PBi)</name>
    <name type="common">Borreliella bavariensis</name>
    <dbReference type="NCBI Taxonomy" id="290434"/>
    <lineage>
        <taxon>Bacteria</taxon>
        <taxon>Pseudomonadati</taxon>
        <taxon>Spirochaetota</taxon>
        <taxon>Spirochaetia</taxon>
        <taxon>Spirochaetales</taxon>
        <taxon>Borreliaceae</taxon>
        <taxon>Borreliella</taxon>
    </lineage>
</organism>
<gene>
    <name evidence="1" type="ORF">DB299_05720</name>
</gene>
<evidence type="ECO:0000313" key="1">
    <source>
        <dbReference type="EMBL" id="AZA27330.1"/>
    </source>
</evidence>
<proteinExistence type="predicted"/>